<reference evidence="3" key="2">
    <citation type="submission" date="2021-04" db="EMBL/GenBank/DDBJ databases">
        <authorList>
            <person name="Dong X."/>
        </authorList>
    </citation>
    <scope>NUCLEOTIDE SEQUENCE</scope>
    <source>
        <strain evidence="3">LLY</strain>
    </source>
</reference>
<feature type="domain" description="Transposase IS4-like" evidence="2">
    <location>
        <begin position="131"/>
        <end position="416"/>
    </location>
</feature>
<keyword evidence="1" id="KW-0472">Membrane</keyword>
<evidence type="ECO:0000313" key="4">
    <source>
        <dbReference type="Proteomes" id="UP001056766"/>
    </source>
</evidence>
<dbReference type="AlphaFoldDB" id="A0A9E4ZFM1"/>
<dbReference type="PANTHER" id="PTHR34614:SF2">
    <property type="entry name" value="TRANSPOSASE IS4-LIKE DOMAIN-CONTAINING PROTEIN"/>
    <property type="match status" value="1"/>
</dbReference>
<dbReference type="GO" id="GO:0003677">
    <property type="term" value="F:DNA binding"/>
    <property type="evidence" value="ECO:0007669"/>
    <property type="project" value="InterPro"/>
</dbReference>
<evidence type="ECO:0000256" key="1">
    <source>
        <dbReference type="SAM" id="Phobius"/>
    </source>
</evidence>
<dbReference type="PANTHER" id="PTHR34614">
    <property type="match status" value="1"/>
</dbReference>
<keyword evidence="4" id="KW-1185">Reference proteome</keyword>
<dbReference type="Proteomes" id="UP001056766">
    <property type="component" value="Unassembled WGS sequence"/>
</dbReference>
<gene>
    <name evidence="3" type="ORF">KDK67_04620</name>
</gene>
<name>A0A9E4ZFM1_9EURY</name>
<dbReference type="GO" id="GO:0006313">
    <property type="term" value="P:DNA transposition"/>
    <property type="evidence" value="ECO:0007669"/>
    <property type="project" value="InterPro"/>
</dbReference>
<accession>A0A9E4ZFM1</accession>
<evidence type="ECO:0000313" key="3">
    <source>
        <dbReference type="EMBL" id="MCM1986288.1"/>
    </source>
</evidence>
<keyword evidence="1" id="KW-0812">Transmembrane</keyword>
<dbReference type="GO" id="GO:0004803">
    <property type="term" value="F:transposase activity"/>
    <property type="evidence" value="ECO:0007669"/>
    <property type="project" value="InterPro"/>
</dbReference>
<dbReference type="EMBL" id="JAGSOI010000012">
    <property type="protein sequence ID" value="MCM1986288.1"/>
    <property type="molecule type" value="Genomic_DNA"/>
</dbReference>
<dbReference type="RefSeq" id="WP_250867694.1">
    <property type="nucleotide sequence ID" value="NZ_JAGSOI010000012.1"/>
</dbReference>
<protein>
    <submittedName>
        <fullName evidence="3">Transposase</fullName>
    </submittedName>
</protein>
<comment type="caution">
    <text evidence="3">The sequence shown here is derived from an EMBL/GenBank/DDBJ whole genome shotgun (WGS) entry which is preliminary data.</text>
</comment>
<sequence>MVTKQNKLRTYEIVPNTNISFPIGTILAVEKFYDILDLSTVFGKHKKNGININSLLKALVSYKLTDNFSIKKAYEWINRDEVLDLFDLDEFSERTLYRVLGIIGANRDEIISDIQDNLFKRYDFEHTNINMDWTSVVLHGDKAPLGKYGYSRDHRPDKKQITIGISELADPINLPFGITVEKGNLNDQTHFKKTYHQVNRRLRKGSLVVFDKGANSIENTALIRADEMQYITAKKLNKSDDKIIADFYEYCPEIINPENGIYGIKITKPNSVNYFYFSEKLQKEQLESKGRKVLRQIHEAKELQEIIDRKKKIPKRFRINNVLIDVSYSFQTKLIELSEDEAIKLLEDKLITGREGFFCLKSSKNLTLKQALLTYRKKDSIEKIFHSLKNEIEIKPLRVWTDDSIYGAIIIGFIAQMFISLMRYEFAELKHTSTKFIKKSISNLTVTVDSWQRKSKKYIYANFDAINRLVLRSKWGIS</sequence>
<dbReference type="InterPro" id="IPR002559">
    <property type="entry name" value="Transposase_11"/>
</dbReference>
<keyword evidence="1" id="KW-1133">Transmembrane helix</keyword>
<reference evidence="3" key="1">
    <citation type="journal article" date="2021" name="mSystems">
        <title>Bacteria and Archaea Synergistically Convert Glycine Betaine to Biogenic Methane in the Formosa Cold Seep of the South China Sea.</title>
        <authorList>
            <person name="Li L."/>
            <person name="Zhang W."/>
            <person name="Zhang S."/>
            <person name="Song L."/>
            <person name="Sun Q."/>
            <person name="Zhang H."/>
            <person name="Xiang H."/>
            <person name="Dong X."/>
        </authorList>
    </citation>
    <scope>NUCLEOTIDE SEQUENCE</scope>
    <source>
        <strain evidence="3">LLY</strain>
    </source>
</reference>
<dbReference type="Pfam" id="PF01609">
    <property type="entry name" value="DDE_Tnp_1"/>
    <property type="match status" value="1"/>
</dbReference>
<proteinExistence type="predicted"/>
<organism evidence="3 4">
    <name type="scientific">Methanococcoides seepicolus</name>
    <dbReference type="NCBI Taxonomy" id="2828780"/>
    <lineage>
        <taxon>Archaea</taxon>
        <taxon>Methanobacteriati</taxon>
        <taxon>Methanobacteriota</taxon>
        <taxon>Stenosarchaea group</taxon>
        <taxon>Methanomicrobia</taxon>
        <taxon>Methanosarcinales</taxon>
        <taxon>Methanosarcinaceae</taxon>
        <taxon>Methanococcoides</taxon>
    </lineage>
</organism>
<evidence type="ECO:0000259" key="2">
    <source>
        <dbReference type="Pfam" id="PF01609"/>
    </source>
</evidence>
<feature type="transmembrane region" description="Helical" evidence="1">
    <location>
        <begin position="405"/>
        <end position="426"/>
    </location>
</feature>